<comment type="caution">
    <text evidence="2">The sequence shown here is derived from an EMBL/GenBank/DDBJ whole genome shotgun (WGS) entry which is preliminary data.</text>
</comment>
<gene>
    <name evidence="2" type="ORF">AVEN_24914_1</name>
</gene>
<dbReference type="AlphaFoldDB" id="A0A4Y1ZMU4"/>
<dbReference type="Proteomes" id="UP000499080">
    <property type="component" value="Unassembled WGS sequence"/>
</dbReference>
<sequence>IMNQMIVASDSVLSQWSQCTSGDGGNGGGGSGGNGGGWSGGNGGGWSGGNGGGWSGGNGGGSGKKYTCL</sequence>
<feature type="region of interest" description="Disordered" evidence="1">
    <location>
        <begin position="16"/>
        <end position="69"/>
    </location>
</feature>
<evidence type="ECO:0000256" key="1">
    <source>
        <dbReference type="SAM" id="MobiDB-lite"/>
    </source>
</evidence>
<evidence type="ECO:0000313" key="3">
    <source>
        <dbReference type="Proteomes" id="UP000499080"/>
    </source>
</evidence>
<accession>A0A4Y1ZMU4</accession>
<dbReference type="EMBL" id="BGPR01075976">
    <property type="protein sequence ID" value="GBL58529.1"/>
    <property type="molecule type" value="Genomic_DNA"/>
</dbReference>
<reference evidence="2 3" key="1">
    <citation type="journal article" date="2019" name="Sci. Rep.">
        <title>Orb-weaving spider Araneus ventricosus genome elucidates the spidroin gene catalogue.</title>
        <authorList>
            <person name="Kono N."/>
            <person name="Nakamura H."/>
            <person name="Ohtoshi R."/>
            <person name="Moran D.A.P."/>
            <person name="Shinohara A."/>
            <person name="Yoshida Y."/>
            <person name="Fujiwara M."/>
            <person name="Mori M."/>
            <person name="Tomita M."/>
            <person name="Arakawa K."/>
        </authorList>
    </citation>
    <scope>NUCLEOTIDE SEQUENCE [LARGE SCALE GENOMIC DNA]</scope>
</reference>
<proteinExistence type="predicted"/>
<name>A0A4Y1ZMU4_ARAVE</name>
<feature type="compositionally biased region" description="Gly residues" evidence="1">
    <location>
        <begin position="22"/>
        <end position="63"/>
    </location>
</feature>
<feature type="non-terminal residue" evidence="2">
    <location>
        <position position="1"/>
    </location>
</feature>
<evidence type="ECO:0000313" key="2">
    <source>
        <dbReference type="EMBL" id="GBL58529.1"/>
    </source>
</evidence>
<organism evidence="2 3">
    <name type="scientific">Araneus ventricosus</name>
    <name type="common">Orbweaver spider</name>
    <name type="synonym">Epeira ventricosa</name>
    <dbReference type="NCBI Taxonomy" id="182803"/>
    <lineage>
        <taxon>Eukaryota</taxon>
        <taxon>Metazoa</taxon>
        <taxon>Ecdysozoa</taxon>
        <taxon>Arthropoda</taxon>
        <taxon>Chelicerata</taxon>
        <taxon>Arachnida</taxon>
        <taxon>Araneae</taxon>
        <taxon>Araneomorphae</taxon>
        <taxon>Entelegynae</taxon>
        <taxon>Araneoidea</taxon>
        <taxon>Araneidae</taxon>
        <taxon>Araneus</taxon>
    </lineage>
</organism>
<protein>
    <submittedName>
        <fullName evidence="2">Uncharacterized protein</fullName>
    </submittedName>
</protein>
<keyword evidence="3" id="KW-1185">Reference proteome</keyword>